<evidence type="ECO:0000256" key="5">
    <source>
        <dbReference type="ARBA" id="ARBA00022763"/>
    </source>
</evidence>
<dbReference type="GO" id="GO:0008821">
    <property type="term" value="F:crossover junction DNA endonuclease activity"/>
    <property type="evidence" value="ECO:0007669"/>
    <property type="project" value="UniProtKB-ARBA"/>
</dbReference>
<evidence type="ECO:0000256" key="3">
    <source>
        <dbReference type="ARBA" id="ARBA00022723"/>
    </source>
</evidence>
<proteinExistence type="inferred from homology"/>
<keyword evidence="6" id="KW-0378">Hydrolase</keyword>
<dbReference type="InterPro" id="IPR029060">
    <property type="entry name" value="PIN-like_dom_sf"/>
</dbReference>
<dbReference type="InterPro" id="IPR041012">
    <property type="entry name" value="GEN_chromo"/>
</dbReference>
<dbReference type="GO" id="GO:0046872">
    <property type="term" value="F:metal ion binding"/>
    <property type="evidence" value="ECO:0007669"/>
    <property type="project" value="UniProtKB-KW"/>
</dbReference>
<dbReference type="PANTHER" id="PTHR11081">
    <property type="entry name" value="FLAP ENDONUCLEASE FAMILY MEMBER"/>
    <property type="match status" value="1"/>
</dbReference>
<evidence type="ECO:0000313" key="13">
    <source>
        <dbReference type="Proteomes" id="UP001075354"/>
    </source>
</evidence>
<keyword evidence="13" id="KW-1185">Reference proteome</keyword>
<dbReference type="InterPro" id="IPR006084">
    <property type="entry name" value="XPG/Rad2"/>
</dbReference>
<gene>
    <name evidence="12" type="ORF">ONE63_001609</name>
</gene>
<evidence type="ECO:0000256" key="10">
    <source>
        <dbReference type="ARBA" id="ARBA00038112"/>
    </source>
</evidence>
<dbReference type="SUPFAM" id="SSF88723">
    <property type="entry name" value="PIN domain-like"/>
    <property type="match status" value="1"/>
</dbReference>
<dbReference type="CDD" id="cd09869">
    <property type="entry name" value="PIN_GEN1"/>
    <property type="match status" value="1"/>
</dbReference>
<comment type="similarity">
    <text evidence="10">Belongs to the XPG/RAD2 endonuclease family. GEN subfamily.</text>
</comment>
<dbReference type="PRINTS" id="PR00853">
    <property type="entry name" value="XPGRADSUPER"/>
</dbReference>
<dbReference type="InterPro" id="IPR006085">
    <property type="entry name" value="XPG_DNA_repair_N"/>
</dbReference>
<keyword evidence="5" id="KW-0227">DNA damage</keyword>
<dbReference type="Gene3D" id="3.40.50.1010">
    <property type="entry name" value="5'-nuclease"/>
    <property type="match status" value="1"/>
</dbReference>
<evidence type="ECO:0000256" key="4">
    <source>
        <dbReference type="ARBA" id="ARBA00022759"/>
    </source>
</evidence>
<dbReference type="Gene3D" id="1.10.150.20">
    <property type="entry name" value="5' to 3' exonuclease, C-terminal subdomain"/>
    <property type="match status" value="1"/>
</dbReference>
<keyword evidence="9" id="KW-0539">Nucleus</keyword>
<name>A0AAV7XJZ3_9NEOP</name>
<organism evidence="12 13">
    <name type="scientific">Megalurothrips usitatus</name>
    <name type="common">bean blossom thrips</name>
    <dbReference type="NCBI Taxonomy" id="439358"/>
    <lineage>
        <taxon>Eukaryota</taxon>
        <taxon>Metazoa</taxon>
        <taxon>Ecdysozoa</taxon>
        <taxon>Arthropoda</taxon>
        <taxon>Hexapoda</taxon>
        <taxon>Insecta</taxon>
        <taxon>Pterygota</taxon>
        <taxon>Neoptera</taxon>
        <taxon>Paraneoptera</taxon>
        <taxon>Thysanoptera</taxon>
        <taxon>Terebrantia</taxon>
        <taxon>Thripoidea</taxon>
        <taxon>Thripidae</taxon>
        <taxon>Megalurothrips</taxon>
    </lineage>
</organism>
<dbReference type="InterPro" id="IPR000953">
    <property type="entry name" value="Chromo/chromo_shadow_dom"/>
</dbReference>
<keyword evidence="4" id="KW-0255">Endonuclease</keyword>
<keyword evidence="8" id="KW-0234">DNA repair</keyword>
<keyword evidence="2" id="KW-0540">Nuclease</keyword>
<sequence>MGVKDLWQLLAPVCERKSLWELQDKAVAIDLSGWVCDSQNITENSSQPNMHLRNLFFRTSCLLLIGARPVFVLEGDAPDLKLNVMSQRNASRGFKPSSQNSGKRSRYKGIQKKCQEMLKSMGVHCVQSPGEAEALCALLNAKGIVDGCISQDSDCFLYGGKVVYRNFTISSSSGGGGGAGFSIDMYRMERVEELLGLSRTKLIGLSLLCGCDYNQGVSGVGKETAVKFLSTLEDSEVFSRFSNWRRDAAYDQLEKERTCGVCDRCCHLGKKRVHDRSGCELCGTSKSCHTNNDPAAHASSDEQKLIIIELNIRKKALQNEDFPSQDVIDEFSCVREVPEHIPLEWLQPNLISFMKLADKHLKWDECYSVEKFLPLLTRWIISQRKSTANCPIYPESILKTRVLKGVASYEVKWADREGLFETLVTEEGSTACLTIEPKEMFERAFPRLVLEFNEKEAAKKNAKKKGKSKTTKAVGALHIAHECPSCGKNLPSKNQKCLCHFLTTSVAKEKEKEVKSSASGTLEDLLDRLSLNSAGSTNENKPLKTKSKSSKIADNCEKLKRLLGNDSFDLPESKVNEKNVFVAQSRSPLPAVKDSEKCSFEHLLDDEKWTIDDFAEDEGDLSDIVQTITGKRISARVSEELEACSTPPRKTSDIDALGTPKDFNQHQDEDPFEEDAIYTPLIERVRRMRENNAKDRRTSAVSSLKIRRFSESFDAFCLGDNATSSPVASAEDKSCDYGTLPNVTFSLGITNLLEDSK</sequence>
<dbReference type="Proteomes" id="UP001075354">
    <property type="component" value="Chromosome 10"/>
</dbReference>
<evidence type="ECO:0000256" key="7">
    <source>
        <dbReference type="ARBA" id="ARBA00022842"/>
    </source>
</evidence>
<dbReference type="PANTHER" id="PTHR11081:SF70">
    <property type="entry name" value="FLAP ENDONUCLEASE GEN HOMOLOG 1"/>
    <property type="match status" value="1"/>
</dbReference>
<dbReference type="SUPFAM" id="SSF47807">
    <property type="entry name" value="5' to 3' exonuclease, C-terminal subdomain"/>
    <property type="match status" value="1"/>
</dbReference>
<dbReference type="FunFam" id="1.10.150.20:FF:000030">
    <property type="entry name" value="Flap endonuclease GEN-like 1"/>
    <property type="match status" value="1"/>
</dbReference>
<evidence type="ECO:0000256" key="9">
    <source>
        <dbReference type="ARBA" id="ARBA00023242"/>
    </source>
</evidence>
<dbReference type="InterPro" id="IPR008918">
    <property type="entry name" value="HhH2"/>
</dbReference>
<dbReference type="EMBL" id="JAPTSV010000010">
    <property type="protein sequence ID" value="KAJ1523776.1"/>
    <property type="molecule type" value="Genomic_DNA"/>
</dbReference>
<dbReference type="AlphaFoldDB" id="A0AAV7XJZ3"/>
<keyword evidence="7" id="KW-0460">Magnesium</keyword>
<keyword evidence="3" id="KW-0479">Metal-binding</keyword>
<dbReference type="GO" id="GO:0006281">
    <property type="term" value="P:DNA repair"/>
    <property type="evidence" value="ECO:0007669"/>
    <property type="project" value="UniProtKB-KW"/>
</dbReference>
<dbReference type="InterPro" id="IPR006086">
    <property type="entry name" value="XPG-I_dom"/>
</dbReference>
<dbReference type="GO" id="GO:0000400">
    <property type="term" value="F:four-way junction DNA binding"/>
    <property type="evidence" value="ECO:0007669"/>
    <property type="project" value="UniProtKB-ARBA"/>
</dbReference>
<evidence type="ECO:0000256" key="2">
    <source>
        <dbReference type="ARBA" id="ARBA00022722"/>
    </source>
</evidence>
<evidence type="ECO:0000259" key="11">
    <source>
        <dbReference type="PROSITE" id="PS50013"/>
    </source>
</evidence>
<comment type="caution">
    <text evidence="12">The sequence shown here is derived from an EMBL/GenBank/DDBJ whole genome shotgun (WGS) entry which is preliminary data.</text>
</comment>
<dbReference type="Pfam" id="PF00867">
    <property type="entry name" value="XPG_I"/>
    <property type="match status" value="1"/>
</dbReference>
<dbReference type="GO" id="GO:0017108">
    <property type="term" value="F:5'-flap endonuclease activity"/>
    <property type="evidence" value="ECO:0007669"/>
    <property type="project" value="UniProtKB-ARBA"/>
</dbReference>
<evidence type="ECO:0000256" key="1">
    <source>
        <dbReference type="ARBA" id="ARBA00001946"/>
    </source>
</evidence>
<accession>A0AAV7XJZ3</accession>
<protein>
    <recommendedName>
        <fullName evidence="11">Chromo domain-containing protein</fullName>
    </recommendedName>
</protein>
<dbReference type="SMART" id="SM00485">
    <property type="entry name" value="XPGN"/>
    <property type="match status" value="1"/>
</dbReference>
<dbReference type="InterPro" id="IPR036279">
    <property type="entry name" value="5-3_exonuclease_C_sf"/>
</dbReference>
<dbReference type="SMART" id="SM00484">
    <property type="entry name" value="XPGI"/>
    <property type="match status" value="1"/>
</dbReference>
<dbReference type="PROSITE" id="PS50013">
    <property type="entry name" value="CHROMO_2"/>
    <property type="match status" value="1"/>
</dbReference>
<comment type="cofactor">
    <cofactor evidence="1">
        <name>Mg(2+)</name>
        <dbReference type="ChEBI" id="CHEBI:18420"/>
    </cofactor>
</comment>
<dbReference type="Pfam" id="PF00752">
    <property type="entry name" value="XPG_N"/>
    <property type="match status" value="1"/>
</dbReference>
<feature type="domain" description="Chromo" evidence="11">
    <location>
        <begin position="392"/>
        <end position="464"/>
    </location>
</feature>
<evidence type="ECO:0000256" key="6">
    <source>
        <dbReference type="ARBA" id="ARBA00022801"/>
    </source>
</evidence>
<dbReference type="SMART" id="SM00279">
    <property type="entry name" value="HhH2"/>
    <property type="match status" value="1"/>
</dbReference>
<dbReference type="Pfam" id="PF18704">
    <property type="entry name" value="Chromo_2"/>
    <property type="match status" value="1"/>
</dbReference>
<evidence type="ECO:0000256" key="8">
    <source>
        <dbReference type="ARBA" id="ARBA00023204"/>
    </source>
</evidence>
<reference evidence="12" key="1">
    <citation type="submission" date="2022-12" db="EMBL/GenBank/DDBJ databases">
        <title>Chromosome-level genome assembly of the bean flower thrips Megalurothrips usitatus.</title>
        <authorList>
            <person name="Ma L."/>
            <person name="Liu Q."/>
            <person name="Li H."/>
            <person name="Cai W."/>
        </authorList>
    </citation>
    <scope>NUCLEOTIDE SEQUENCE</scope>
    <source>
        <strain evidence="12">Cailab_2022a</strain>
    </source>
</reference>
<evidence type="ECO:0000313" key="12">
    <source>
        <dbReference type="EMBL" id="KAJ1523776.1"/>
    </source>
</evidence>